<protein>
    <submittedName>
        <fullName evidence="1">VIR protein</fullName>
    </submittedName>
</protein>
<feature type="non-terminal residue" evidence="1">
    <location>
        <position position="272"/>
    </location>
</feature>
<name>A0A1G4GSI3_PLAVI</name>
<dbReference type="VEuPathDB" id="PlasmoDB:PVPAM_000030500"/>
<sequence length="272" mass="32213">YPFFEDLWKMYDTFAKSLNEEDDRKHSSVCNEVRIYKGDHVEKQKNTCKLLLRNSFLLYDRNYGSDVLFKYCDILYIWLYFEIRKNNFSSSIIDQIFNESIQMISRQQKTCPYYSYSEYLHEPEKLMKLRIFNYNIENIKKILNNIDEPNNCSCLKYVYECINIYKNIHRNYCVGEKKSKNSNTCSIVDEFGTKYNFYIYNIKNEIYKLPSLLDINDVSKGTYTHIADCTLNGKRPNSNNNNNQAESYTQSNVTKVLGSMIGISSFLAISFK</sequence>
<reference evidence="1 2" key="1">
    <citation type="submission" date="2016-07" db="EMBL/GenBank/DDBJ databases">
        <authorList>
            <consortium name="Pathogen Informatics"/>
        </authorList>
    </citation>
    <scope>NUCLEOTIDE SEQUENCE [LARGE SCALE GENOMIC DNA]</scope>
</reference>
<feature type="non-terminal residue" evidence="1">
    <location>
        <position position="1"/>
    </location>
</feature>
<gene>
    <name evidence="1" type="ORF">PVT01_030029400</name>
</gene>
<dbReference type="VEuPathDB" id="PlasmoDB:PVW1_100015600"/>
<dbReference type="EMBL" id="LT615241">
    <property type="protein sequence ID" value="SCO65479.1"/>
    <property type="molecule type" value="Genomic_DNA"/>
</dbReference>
<evidence type="ECO:0000313" key="1">
    <source>
        <dbReference type="EMBL" id="SCO65479.1"/>
    </source>
</evidence>
<dbReference type="Proteomes" id="UP000196402">
    <property type="component" value="Chromosome 3"/>
</dbReference>
<dbReference type="VEuPathDB" id="PlasmoDB:PVP01_0001060"/>
<accession>A0A1G4GSI3</accession>
<proteinExistence type="predicted"/>
<organism evidence="1 2">
    <name type="scientific">Plasmodium vivax</name>
    <name type="common">malaria parasite P. vivax</name>
    <dbReference type="NCBI Taxonomy" id="5855"/>
    <lineage>
        <taxon>Eukaryota</taxon>
        <taxon>Sar</taxon>
        <taxon>Alveolata</taxon>
        <taxon>Apicomplexa</taxon>
        <taxon>Aconoidasida</taxon>
        <taxon>Haemosporida</taxon>
        <taxon>Plasmodiidae</taxon>
        <taxon>Plasmodium</taxon>
        <taxon>Plasmodium (Plasmodium)</taxon>
    </lineage>
</organism>
<evidence type="ECO:0000313" key="2">
    <source>
        <dbReference type="Proteomes" id="UP000196402"/>
    </source>
</evidence>
<dbReference type="AlphaFoldDB" id="A0A1G4GSI3"/>